<gene>
    <name evidence="2" type="ORF">HJC23_007520</name>
</gene>
<sequence length="706" mass="75395">MSSTPQPDPSTDYYSVALIGSSGGGTATLGHTNPIELLTTIHNELMRIRDVDDESRTAVKPKPHRRRVCLGLSHAIFVSLCDGGGFDSIGEEGWNPNDDDIDRRCDVKKDRGPQAVLFTVGFSSNEPAQCVDMDEQFRVHLMKRGPLSKINALVQKLDNALASRIQCQHSMPMERSSQNYSIRAIISLSSKPSLHHSFLSAASQNVLPVAGSGGTSLGILASRYDLKIVGNSGGSVASTTLTKARGWARGLAVEWGMEYDVNYDSSVYSSKEDCENGVERNDGVNALPSLKSILEAALPSFLCVSVALRLLSLWFVGDASEEEGSCSNVLMQSQQSIRTLEYALRHFALGTACCVLSAMSRCKNDSATQSSGDQSTLLLAAVVAGVITSASASVSAHATVCGGGSALAGLVAGACIPPIMSRISDFCIRYHVTATMTNILLGGGVGIVVGIFMHLSGAAYALGIATGVIRCLMRWKRVAVSNGKGIQSPIHTILSALSYLQEYSSNIAKLPRIGFFYCSSFLLPTRVSTEFLPVPIGMGFLYGVLFVYGSKIGFYHSIFLPLILLEMDCSNDASLFGAIDECALVMVCAGICAGNLIVPPCSKEGRGGAGHNSLSWKALKTNILCGDFIEAAYPYMEKSKLINISSYIAAGLSCEILMQRRVLGSAYLPLPLVIWLSNDRLGICAASGIAFGVCFMSTVISNMYMW</sequence>
<evidence type="ECO:0000313" key="3">
    <source>
        <dbReference type="Proteomes" id="UP001516023"/>
    </source>
</evidence>
<dbReference type="Proteomes" id="UP001516023">
    <property type="component" value="Unassembled WGS sequence"/>
</dbReference>
<keyword evidence="1" id="KW-0812">Transmembrane</keyword>
<keyword evidence="1" id="KW-0472">Membrane</keyword>
<protein>
    <submittedName>
        <fullName evidence="2">Uncharacterized protein</fullName>
    </submittedName>
</protein>
<reference evidence="2 3" key="1">
    <citation type="journal article" date="2020" name="G3 (Bethesda)">
        <title>Improved Reference Genome for Cyclotella cryptica CCMP332, a Model for Cell Wall Morphogenesis, Salinity Adaptation, and Lipid Production in Diatoms (Bacillariophyta).</title>
        <authorList>
            <person name="Roberts W.R."/>
            <person name="Downey K.M."/>
            <person name="Ruck E.C."/>
            <person name="Traller J.C."/>
            <person name="Alverson A.J."/>
        </authorList>
    </citation>
    <scope>NUCLEOTIDE SEQUENCE [LARGE SCALE GENOMIC DNA]</scope>
    <source>
        <strain evidence="2 3">CCMP332</strain>
    </source>
</reference>
<feature type="transmembrane region" description="Helical" evidence="1">
    <location>
        <begin position="439"/>
        <end position="469"/>
    </location>
</feature>
<organism evidence="2 3">
    <name type="scientific">Cyclotella cryptica</name>
    <dbReference type="NCBI Taxonomy" id="29204"/>
    <lineage>
        <taxon>Eukaryota</taxon>
        <taxon>Sar</taxon>
        <taxon>Stramenopiles</taxon>
        <taxon>Ochrophyta</taxon>
        <taxon>Bacillariophyta</taxon>
        <taxon>Coscinodiscophyceae</taxon>
        <taxon>Thalassiosirophycidae</taxon>
        <taxon>Stephanodiscales</taxon>
        <taxon>Stephanodiscaceae</taxon>
        <taxon>Cyclotella</taxon>
    </lineage>
</organism>
<name>A0ABD3PUF3_9STRA</name>
<feature type="transmembrane region" description="Helical" evidence="1">
    <location>
        <begin position="540"/>
        <end position="563"/>
    </location>
</feature>
<evidence type="ECO:0000256" key="1">
    <source>
        <dbReference type="SAM" id="Phobius"/>
    </source>
</evidence>
<keyword evidence="1" id="KW-1133">Transmembrane helix</keyword>
<evidence type="ECO:0000313" key="2">
    <source>
        <dbReference type="EMBL" id="KAL3791753.1"/>
    </source>
</evidence>
<keyword evidence="3" id="KW-1185">Reference proteome</keyword>
<dbReference type="EMBL" id="JABMIG020000110">
    <property type="protein sequence ID" value="KAL3791753.1"/>
    <property type="molecule type" value="Genomic_DNA"/>
</dbReference>
<comment type="caution">
    <text evidence="2">The sequence shown here is derived from an EMBL/GenBank/DDBJ whole genome shotgun (WGS) entry which is preliminary data.</text>
</comment>
<dbReference type="AlphaFoldDB" id="A0ABD3PUF3"/>
<feature type="transmembrane region" description="Helical" evidence="1">
    <location>
        <begin position="680"/>
        <end position="700"/>
    </location>
</feature>
<feature type="transmembrane region" description="Helical" evidence="1">
    <location>
        <begin position="575"/>
        <end position="598"/>
    </location>
</feature>
<proteinExistence type="predicted"/>
<accession>A0ABD3PUF3</accession>